<evidence type="ECO:0008006" key="3">
    <source>
        <dbReference type="Google" id="ProtNLM"/>
    </source>
</evidence>
<proteinExistence type="predicted"/>
<dbReference type="Proteomes" id="UP000588186">
    <property type="component" value="Unassembled WGS sequence"/>
</dbReference>
<dbReference type="AlphaFoldDB" id="A0A6V7RPH8"/>
<name>A0A6V7RPH8_9BACL</name>
<evidence type="ECO:0000313" key="2">
    <source>
        <dbReference type="Proteomes" id="UP000588186"/>
    </source>
</evidence>
<accession>A0A6V7RPH8</accession>
<dbReference type="RefSeq" id="WP_186078396.1">
    <property type="nucleotide sequence ID" value="NZ_CAJEWB010000013.1"/>
</dbReference>
<organism evidence="1 2">
    <name type="scientific">Phocicoccus pinnipedialis</name>
    <dbReference type="NCBI Taxonomy" id="110845"/>
    <lineage>
        <taxon>Bacteria</taxon>
        <taxon>Bacillati</taxon>
        <taxon>Bacillota</taxon>
        <taxon>Bacilli</taxon>
        <taxon>Bacillales</taxon>
        <taxon>Salinicoccaceae</taxon>
        <taxon>Phocicoccus</taxon>
    </lineage>
</organism>
<reference evidence="1 2" key="1">
    <citation type="submission" date="2020-07" db="EMBL/GenBank/DDBJ databases">
        <authorList>
            <person name="Criscuolo A."/>
        </authorList>
    </citation>
    <scope>NUCLEOTIDE SEQUENCE [LARGE SCALE GENOMIC DNA]</scope>
    <source>
        <strain evidence="1">CIP107946</strain>
    </source>
</reference>
<comment type="caution">
    <text evidence="1">The sequence shown here is derived from an EMBL/GenBank/DDBJ whole genome shotgun (WGS) entry which is preliminary data.</text>
</comment>
<dbReference type="EMBL" id="CAJEWB010000013">
    <property type="protein sequence ID" value="CAD2079563.1"/>
    <property type="molecule type" value="Genomic_DNA"/>
</dbReference>
<evidence type="ECO:0000313" key="1">
    <source>
        <dbReference type="EMBL" id="CAD2079563.1"/>
    </source>
</evidence>
<sequence>MRHYYWELDKRHNKRNVYITDEADNRIGEVKLSNEAGFDEKNSYTFTFKDNDTYFLGLKKRRFKDMNVARYRMIFRGEKFKLRERKIHNIMNFRVDGIINETLYVFKENATGVVEMIKNNTIIGRITDDEIVLNDNAERYEISVLIMMYFMFKLYKREDIPLKKYL</sequence>
<protein>
    <recommendedName>
        <fullName evidence="3">Tubby C 2</fullName>
    </recommendedName>
</protein>
<keyword evidence="2" id="KW-1185">Reference proteome</keyword>
<gene>
    <name evidence="1" type="ORF">JEOPIN946_01590</name>
</gene>